<protein>
    <recommendedName>
        <fullName evidence="3">Helix-turn-helix domain-containing protein</fullName>
    </recommendedName>
</protein>
<name>A0A2S9TD15_9BACT</name>
<dbReference type="EMBL" id="NXGI01000017">
    <property type="protein sequence ID" value="PRM96731.1"/>
    <property type="molecule type" value="Genomic_DNA"/>
</dbReference>
<dbReference type="AlphaFoldDB" id="A0A2S9TD15"/>
<sequence length="101" mass="11660">MNKYDKISKITTFDNQIIGQDKLYDMMLNALIIKYGLILTSAQVAEVLAISTRTLDERRKSGYDCPQYVEGKGRHIYYPAQKVVEYQLIKSNNCIKTLLYS</sequence>
<proteinExistence type="predicted"/>
<dbReference type="SUPFAM" id="SSF46955">
    <property type="entry name" value="Putative DNA-binding domain"/>
    <property type="match status" value="1"/>
</dbReference>
<organism evidence="1 2">
    <name type="scientific">Aliarcobacter cryaerophilus</name>
    <dbReference type="NCBI Taxonomy" id="28198"/>
    <lineage>
        <taxon>Bacteria</taxon>
        <taxon>Pseudomonadati</taxon>
        <taxon>Campylobacterota</taxon>
        <taxon>Epsilonproteobacteria</taxon>
        <taxon>Campylobacterales</taxon>
        <taxon>Arcobacteraceae</taxon>
        <taxon>Aliarcobacter</taxon>
    </lineage>
</organism>
<evidence type="ECO:0008006" key="3">
    <source>
        <dbReference type="Google" id="ProtNLM"/>
    </source>
</evidence>
<evidence type="ECO:0000313" key="1">
    <source>
        <dbReference type="EMBL" id="PRM96731.1"/>
    </source>
</evidence>
<reference evidence="1 2" key="1">
    <citation type="submission" date="2017-09" db="EMBL/GenBank/DDBJ databases">
        <title>Reassesment of A. cryaerophilus.</title>
        <authorList>
            <person name="Perez-Cataluna A."/>
            <person name="Collado L."/>
            <person name="Salgado O."/>
            <person name="Lefinanco V."/>
            <person name="Figueras M.J."/>
        </authorList>
    </citation>
    <scope>NUCLEOTIDE SEQUENCE [LARGE SCALE GENOMIC DNA]</scope>
    <source>
        <strain evidence="1 2">LMG 9065</strain>
    </source>
</reference>
<evidence type="ECO:0000313" key="2">
    <source>
        <dbReference type="Proteomes" id="UP000239151"/>
    </source>
</evidence>
<dbReference type="InterPro" id="IPR009061">
    <property type="entry name" value="DNA-bd_dom_put_sf"/>
</dbReference>
<comment type="caution">
    <text evidence="1">The sequence shown here is derived from an EMBL/GenBank/DDBJ whole genome shotgun (WGS) entry which is preliminary data.</text>
</comment>
<dbReference type="Proteomes" id="UP000239151">
    <property type="component" value="Unassembled WGS sequence"/>
</dbReference>
<gene>
    <name evidence="1" type="ORF">CJ670_08180</name>
</gene>
<accession>A0A2S9TD15</accession>